<organism evidence="11 12">
    <name type="scientific">Saccharopolyspora ipomoeae</name>
    <dbReference type="NCBI Taxonomy" id="3042027"/>
    <lineage>
        <taxon>Bacteria</taxon>
        <taxon>Bacillati</taxon>
        <taxon>Actinomycetota</taxon>
        <taxon>Actinomycetes</taxon>
        <taxon>Pseudonocardiales</taxon>
        <taxon>Pseudonocardiaceae</taxon>
        <taxon>Saccharopolyspora</taxon>
    </lineage>
</organism>
<keyword evidence="6 7" id="KW-0560">Oxidoreductase</keyword>
<dbReference type="Gene3D" id="2.40.110.10">
    <property type="entry name" value="Butyryl-CoA Dehydrogenase, subunit A, domain 2"/>
    <property type="match status" value="1"/>
</dbReference>
<evidence type="ECO:0000256" key="2">
    <source>
        <dbReference type="ARBA" id="ARBA00009347"/>
    </source>
</evidence>
<keyword evidence="12" id="KW-1185">Reference proteome</keyword>
<dbReference type="InterPro" id="IPR009075">
    <property type="entry name" value="AcylCo_DH/oxidase_C"/>
</dbReference>
<dbReference type="Pfam" id="PF02771">
    <property type="entry name" value="Acyl-CoA_dh_N"/>
    <property type="match status" value="1"/>
</dbReference>
<protein>
    <submittedName>
        <fullName evidence="11">Acyl-CoA dehydrogenase family protein</fullName>
    </submittedName>
</protein>
<dbReference type="RefSeq" id="WP_281456835.1">
    <property type="nucleotide sequence ID" value="NZ_JASAOF010000011.1"/>
</dbReference>
<dbReference type="EMBL" id="JASAOF010000011">
    <property type="protein sequence ID" value="MDI2030520.1"/>
    <property type="molecule type" value="Genomic_DNA"/>
</dbReference>
<dbReference type="Gene3D" id="1.20.140.10">
    <property type="entry name" value="Butyryl-CoA Dehydrogenase, subunit A, domain 3"/>
    <property type="match status" value="1"/>
</dbReference>
<accession>A0ABT6PR90</accession>
<reference evidence="11 12" key="1">
    <citation type="submission" date="2023-04" db="EMBL/GenBank/DDBJ databases">
        <title>Draft genome sequence of Saccharopolyspora sp. TS4A08 isolated from sweet potato rhizospheric soil.</title>
        <authorList>
            <person name="Suksaard P."/>
            <person name="Duangmal K."/>
        </authorList>
    </citation>
    <scope>NUCLEOTIDE SEQUENCE [LARGE SCALE GENOMIC DNA]</scope>
    <source>
        <strain evidence="11 12">TS4A08</strain>
    </source>
</reference>
<comment type="similarity">
    <text evidence="2 7">Belongs to the acyl-CoA dehydrogenase family.</text>
</comment>
<dbReference type="InterPro" id="IPR050741">
    <property type="entry name" value="Acyl-CoA_dehydrogenase"/>
</dbReference>
<dbReference type="Proteomes" id="UP001237595">
    <property type="component" value="Unassembled WGS sequence"/>
</dbReference>
<comment type="cofactor">
    <cofactor evidence="1 7">
        <name>FAD</name>
        <dbReference type="ChEBI" id="CHEBI:57692"/>
    </cofactor>
</comment>
<dbReference type="Gene3D" id="1.10.540.10">
    <property type="entry name" value="Acyl-CoA dehydrogenase/oxidase, N-terminal domain"/>
    <property type="match status" value="1"/>
</dbReference>
<dbReference type="SUPFAM" id="SSF56645">
    <property type="entry name" value="Acyl-CoA dehydrogenase NM domain-like"/>
    <property type="match status" value="1"/>
</dbReference>
<dbReference type="InterPro" id="IPR036250">
    <property type="entry name" value="AcylCo_DH-like_C"/>
</dbReference>
<comment type="caution">
    <text evidence="11">The sequence shown here is derived from an EMBL/GenBank/DDBJ whole genome shotgun (WGS) entry which is preliminary data.</text>
</comment>
<keyword evidence="5 7" id="KW-0274">FAD</keyword>
<dbReference type="SUPFAM" id="SSF47203">
    <property type="entry name" value="Acyl-CoA dehydrogenase C-terminal domain-like"/>
    <property type="match status" value="1"/>
</dbReference>
<dbReference type="PANTHER" id="PTHR48083:SF13">
    <property type="entry name" value="ACYL-COA DEHYDROGENASE FAMILY MEMBER 11"/>
    <property type="match status" value="1"/>
</dbReference>
<name>A0ABT6PR90_9PSEU</name>
<evidence type="ECO:0000256" key="3">
    <source>
        <dbReference type="ARBA" id="ARBA00011738"/>
    </source>
</evidence>
<gene>
    <name evidence="11" type="ORF">QFW96_17945</name>
</gene>
<dbReference type="InterPro" id="IPR009100">
    <property type="entry name" value="AcylCoA_DH/oxidase_NM_dom_sf"/>
</dbReference>
<feature type="domain" description="Acyl-CoA dehydrogenase/oxidase N-terminal" evidence="10">
    <location>
        <begin position="16"/>
        <end position="128"/>
    </location>
</feature>
<sequence>MAWDFETDPDVQRELDWVEEFVRDEVEPVDQVVEHAWNTRDPRRNALIRPLQERVRERELWACHLGPELGGKGYGQLRLALLNEKLGRTHSGPVVFGCQAPDSGNAEILAHYGSDFLKRTYLEPLIEGSIVSSFSMTEPHGGSDPTGFRTTAVLDGDSWVINGEKWFSSHAVFAEFLIVMAVTEPDAPPHERMSMFVVPADAPGIERVRDVSVWGHEEAVGTHQYLRYTDVRVPAENLLGQRGEGFAVAQTRLGGGRIHHAMRTVGLVQRAFELMKRRAVSRTTKGARLADKQLVQEMIADSWIQIEQFRLLVLRTAWKIDKFNDYRAVRADIAAVKAAMPKVLMEVSSRAIQIHGSLGISKELPFGKWVMESFHMGLADGATEVHKTNLAKALVRSTTPDDGLFPPYTGPELNRQALERYAELLAEADEAEPVAGGAA</sequence>
<evidence type="ECO:0000313" key="11">
    <source>
        <dbReference type="EMBL" id="MDI2030520.1"/>
    </source>
</evidence>
<feature type="domain" description="Acyl-CoA dehydrogenase/oxidase C-terminal" evidence="8">
    <location>
        <begin position="243"/>
        <end position="394"/>
    </location>
</feature>
<evidence type="ECO:0000256" key="4">
    <source>
        <dbReference type="ARBA" id="ARBA00022630"/>
    </source>
</evidence>
<evidence type="ECO:0000259" key="10">
    <source>
        <dbReference type="Pfam" id="PF02771"/>
    </source>
</evidence>
<dbReference type="InterPro" id="IPR046373">
    <property type="entry name" value="Acyl-CoA_Oxase/DH_mid-dom_sf"/>
</dbReference>
<evidence type="ECO:0000256" key="7">
    <source>
        <dbReference type="RuleBase" id="RU362125"/>
    </source>
</evidence>
<dbReference type="PANTHER" id="PTHR48083">
    <property type="entry name" value="MEDIUM-CHAIN SPECIFIC ACYL-COA DEHYDROGENASE, MITOCHONDRIAL-RELATED"/>
    <property type="match status" value="1"/>
</dbReference>
<comment type="subunit">
    <text evidence="3">Homodimer.</text>
</comment>
<evidence type="ECO:0000259" key="9">
    <source>
        <dbReference type="Pfam" id="PF02770"/>
    </source>
</evidence>
<dbReference type="PROSITE" id="PS00073">
    <property type="entry name" value="ACYL_COA_DH_2"/>
    <property type="match status" value="1"/>
</dbReference>
<dbReference type="Pfam" id="PF00441">
    <property type="entry name" value="Acyl-CoA_dh_1"/>
    <property type="match status" value="1"/>
</dbReference>
<evidence type="ECO:0000256" key="6">
    <source>
        <dbReference type="ARBA" id="ARBA00023002"/>
    </source>
</evidence>
<keyword evidence="4 7" id="KW-0285">Flavoprotein</keyword>
<evidence type="ECO:0000256" key="5">
    <source>
        <dbReference type="ARBA" id="ARBA00022827"/>
    </source>
</evidence>
<proteinExistence type="inferred from homology"/>
<dbReference type="Pfam" id="PF02770">
    <property type="entry name" value="Acyl-CoA_dh_M"/>
    <property type="match status" value="1"/>
</dbReference>
<dbReference type="InterPro" id="IPR006091">
    <property type="entry name" value="Acyl-CoA_Oxase/DH_mid-dom"/>
</dbReference>
<dbReference type="InterPro" id="IPR037069">
    <property type="entry name" value="AcylCoA_DH/ox_N_sf"/>
</dbReference>
<evidence type="ECO:0000313" key="12">
    <source>
        <dbReference type="Proteomes" id="UP001237595"/>
    </source>
</evidence>
<evidence type="ECO:0000259" key="8">
    <source>
        <dbReference type="Pfam" id="PF00441"/>
    </source>
</evidence>
<feature type="domain" description="Acyl-CoA oxidase/dehydrogenase middle" evidence="9">
    <location>
        <begin position="133"/>
        <end position="219"/>
    </location>
</feature>
<dbReference type="InterPro" id="IPR013786">
    <property type="entry name" value="AcylCoA_DH/ox_N"/>
</dbReference>
<dbReference type="InterPro" id="IPR006089">
    <property type="entry name" value="Acyl-CoA_DH_CS"/>
</dbReference>
<evidence type="ECO:0000256" key="1">
    <source>
        <dbReference type="ARBA" id="ARBA00001974"/>
    </source>
</evidence>